<sequence length="69" mass="8156">MIKAGERRRLIAERQVPRVAHVVLKRLTDRCSRWEKTTQQQTATQYNDDQRTTAGFLLSSFCWTNAFNR</sequence>
<evidence type="ECO:0000313" key="1">
    <source>
        <dbReference type="EMBL" id="CAG5083324.1"/>
    </source>
</evidence>
<reference evidence="1" key="1">
    <citation type="submission" date="2021-04" db="EMBL/GenBank/DDBJ databases">
        <authorList>
            <person name="Chebbi M.A.C M."/>
        </authorList>
    </citation>
    <scope>NUCLEOTIDE SEQUENCE</scope>
</reference>
<dbReference type="AlphaFoldDB" id="A0A8J2MDI7"/>
<keyword evidence="2" id="KW-1185">Reference proteome</keyword>
<comment type="caution">
    <text evidence="1">The sequence shown here is derived from an EMBL/GenBank/DDBJ whole genome shotgun (WGS) entry which is preliminary data.</text>
</comment>
<organism evidence="1 2">
    <name type="scientific">Cotesia congregata</name>
    <name type="common">Parasitoid wasp</name>
    <name type="synonym">Apanteles congregatus</name>
    <dbReference type="NCBI Taxonomy" id="51543"/>
    <lineage>
        <taxon>Eukaryota</taxon>
        <taxon>Metazoa</taxon>
        <taxon>Ecdysozoa</taxon>
        <taxon>Arthropoda</taxon>
        <taxon>Hexapoda</taxon>
        <taxon>Insecta</taxon>
        <taxon>Pterygota</taxon>
        <taxon>Neoptera</taxon>
        <taxon>Endopterygota</taxon>
        <taxon>Hymenoptera</taxon>
        <taxon>Apocrita</taxon>
        <taxon>Ichneumonoidea</taxon>
        <taxon>Braconidae</taxon>
        <taxon>Microgastrinae</taxon>
        <taxon>Cotesia</taxon>
    </lineage>
</organism>
<name>A0A8J2MDI7_COTCN</name>
<dbReference type="EMBL" id="CAJNRD030001118">
    <property type="protein sequence ID" value="CAG5083324.1"/>
    <property type="molecule type" value="Genomic_DNA"/>
</dbReference>
<evidence type="ECO:0000313" key="2">
    <source>
        <dbReference type="Proteomes" id="UP000786811"/>
    </source>
</evidence>
<accession>A0A8J2MDI7</accession>
<proteinExistence type="predicted"/>
<gene>
    <name evidence="1" type="ORF">HICCMSTLAB_LOCUS3805</name>
</gene>
<dbReference type="Proteomes" id="UP000786811">
    <property type="component" value="Unassembled WGS sequence"/>
</dbReference>
<protein>
    <submittedName>
        <fullName evidence="1">Uncharacterized protein</fullName>
    </submittedName>
</protein>